<evidence type="ECO:0000313" key="3">
    <source>
        <dbReference type="Proteomes" id="UP000252415"/>
    </source>
</evidence>
<sequence length="59" mass="6805">MEIIIIIIMFVVSTLVISVVIRGAIDSSKLPKQLDMLTDEIRMLRKEIKENKHIVDKKV</sequence>
<name>A0A368W921_9BACL</name>
<dbReference type="Proteomes" id="UP000252415">
    <property type="component" value="Unassembled WGS sequence"/>
</dbReference>
<dbReference type="RefSeq" id="WP_114378898.1">
    <property type="nucleotide sequence ID" value="NZ_QPJD01000003.1"/>
</dbReference>
<keyword evidence="3" id="KW-1185">Reference proteome</keyword>
<comment type="caution">
    <text evidence="2">The sequence shown here is derived from an EMBL/GenBank/DDBJ whole genome shotgun (WGS) entry which is preliminary data.</text>
</comment>
<evidence type="ECO:0000256" key="1">
    <source>
        <dbReference type="SAM" id="Phobius"/>
    </source>
</evidence>
<dbReference type="OrthoDB" id="2658257at2"/>
<proteinExistence type="predicted"/>
<accession>A0A368W921</accession>
<dbReference type="EMBL" id="QPJD01000003">
    <property type="protein sequence ID" value="RCW50026.1"/>
    <property type="molecule type" value="Genomic_DNA"/>
</dbReference>
<dbReference type="AlphaFoldDB" id="A0A368W921"/>
<organism evidence="2 3">
    <name type="scientific">Paenibacillus prosopidis</name>
    <dbReference type="NCBI Taxonomy" id="630520"/>
    <lineage>
        <taxon>Bacteria</taxon>
        <taxon>Bacillati</taxon>
        <taxon>Bacillota</taxon>
        <taxon>Bacilli</taxon>
        <taxon>Bacillales</taxon>
        <taxon>Paenibacillaceae</taxon>
        <taxon>Paenibacillus</taxon>
    </lineage>
</organism>
<keyword evidence="1" id="KW-0472">Membrane</keyword>
<feature type="transmembrane region" description="Helical" evidence="1">
    <location>
        <begin position="6"/>
        <end position="25"/>
    </location>
</feature>
<reference evidence="2 3" key="1">
    <citation type="submission" date="2018-07" db="EMBL/GenBank/DDBJ databases">
        <title>Genomic Encyclopedia of Type Strains, Phase III (KMG-III): the genomes of soil and plant-associated and newly described type strains.</title>
        <authorList>
            <person name="Whitman W."/>
        </authorList>
    </citation>
    <scope>NUCLEOTIDE SEQUENCE [LARGE SCALE GENOMIC DNA]</scope>
    <source>
        <strain evidence="2 3">CECT 7506</strain>
    </source>
</reference>
<protein>
    <submittedName>
        <fullName evidence="2">Uncharacterized protein</fullName>
    </submittedName>
</protein>
<keyword evidence="1" id="KW-0812">Transmembrane</keyword>
<gene>
    <name evidence="2" type="ORF">DFP97_10342</name>
</gene>
<evidence type="ECO:0000313" key="2">
    <source>
        <dbReference type="EMBL" id="RCW50026.1"/>
    </source>
</evidence>
<keyword evidence="1" id="KW-1133">Transmembrane helix</keyword>